<dbReference type="GO" id="GO:0003697">
    <property type="term" value="F:single-stranded DNA binding"/>
    <property type="evidence" value="ECO:0007669"/>
    <property type="project" value="TreeGrafter"/>
</dbReference>
<comment type="caution">
    <text evidence="1">The sequence shown here is derived from an EMBL/GenBank/DDBJ whole genome shotgun (WGS) entry which is preliminary data.</text>
</comment>
<proteinExistence type="predicted"/>
<protein>
    <submittedName>
        <fullName evidence="1">Uncharacterized protein</fullName>
    </submittedName>
</protein>
<reference evidence="1" key="1">
    <citation type="submission" date="2021-11" db="EMBL/GenBank/DDBJ databases">
        <authorList>
            <person name="Schell T."/>
        </authorList>
    </citation>
    <scope>NUCLEOTIDE SEQUENCE</scope>
    <source>
        <strain evidence="1">M5</strain>
    </source>
</reference>
<keyword evidence="2" id="KW-1185">Reference proteome</keyword>
<organism evidence="1 2">
    <name type="scientific">Daphnia galeata</name>
    <dbReference type="NCBI Taxonomy" id="27404"/>
    <lineage>
        <taxon>Eukaryota</taxon>
        <taxon>Metazoa</taxon>
        <taxon>Ecdysozoa</taxon>
        <taxon>Arthropoda</taxon>
        <taxon>Crustacea</taxon>
        <taxon>Branchiopoda</taxon>
        <taxon>Diplostraca</taxon>
        <taxon>Cladocera</taxon>
        <taxon>Anomopoda</taxon>
        <taxon>Daphniidae</taxon>
        <taxon>Daphnia</taxon>
    </lineage>
</organism>
<gene>
    <name evidence="1" type="ORF">DGAL_LOCUS9272</name>
</gene>
<dbReference type="GO" id="GO:0000724">
    <property type="term" value="P:double-strand break repair via homologous recombination"/>
    <property type="evidence" value="ECO:0007669"/>
    <property type="project" value="TreeGrafter"/>
</dbReference>
<evidence type="ECO:0000313" key="1">
    <source>
        <dbReference type="EMBL" id="CAH0106122.1"/>
    </source>
</evidence>
<sequence>MTENDEEPRVLDEDEVKSISLLKAILPINVILETQNTMMATTFFQKSLLAIFVDHWSKSSAKKWIVVSSNYLSRLFSTQAALTHASLDKQIMYVMAKELTRIPPTTHSLPSVETGNMANITFKYCQEMKSLEELLIGFCTTPSELLPDVLVVNGLNEYERGNKGPLSQFHYASILSLISETAEYIGRRKQTTILLYVSLSLIWTLTAEEQETWIKLFKQWTHEVWILEGNSNRLVCDNIQIQFTVLGSNIFLKTVSKVD</sequence>
<dbReference type="OrthoDB" id="6353146at2759"/>
<dbReference type="GO" id="GO:0097196">
    <property type="term" value="C:Shu complex"/>
    <property type="evidence" value="ECO:0007669"/>
    <property type="project" value="TreeGrafter"/>
</dbReference>
<evidence type="ECO:0000313" key="2">
    <source>
        <dbReference type="Proteomes" id="UP000789390"/>
    </source>
</evidence>
<dbReference type="PANTHER" id="PTHR28653:SF1">
    <property type="entry name" value="ATPASE SWSAP1"/>
    <property type="match status" value="1"/>
</dbReference>
<dbReference type="PANTHER" id="PTHR28653">
    <property type="match status" value="1"/>
</dbReference>
<dbReference type="EMBL" id="CAKKLH010000220">
    <property type="protein sequence ID" value="CAH0106122.1"/>
    <property type="molecule type" value="Genomic_DNA"/>
</dbReference>
<name>A0A8J2WIZ1_9CRUS</name>
<dbReference type="AlphaFoldDB" id="A0A8J2WIZ1"/>
<dbReference type="Proteomes" id="UP000789390">
    <property type="component" value="Unassembled WGS sequence"/>
</dbReference>
<accession>A0A8J2WIZ1</accession>